<accession>A0AAV7LLZ2</accession>
<dbReference type="SMART" id="SM00054">
    <property type="entry name" value="EFh"/>
    <property type="match status" value="2"/>
</dbReference>
<dbReference type="SUPFAM" id="SSF52047">
    <property type="entry name" value="RNI-like"/>
    <property type="match status" value="1"/>
</dbReference>
<keyword evidence="4" id="KW-1185">Reference proteome</keyword>
<dbReference type="SUPFAM" id="SSF47473">
    <property type="entry name" value="EF-hand"/>
    <property type="match status" value="1"/>
</dbReference>
<dbReference type="PANTHER" id="PTHR24114:SF37">
    <property type="entry name" value="LEUCINE-RICH REPEAT-CONTAINING PROTEIN 74B"/>
    <property type="match status" value="1"/>
</dbReference>
<feature type="region of interest" description="Disordered" evidence="1">
    <location>
        <begin position="1"/>
        <end position="108"/>
    </location>
</feature>
<dbReference type="GO" id="GO:0005509">
    <property type="term" value="F:calcium ion binding"/>
    <property type="evidence" value="ECO:0007669"/>
    <property type="project" value="InterPro"/>
</dbReference>
<feature type="domain" description="EF-hand" evidence="2">
    <location>
        <begin position="459"/>
        <end position="494"/>
    </location>
</feature>
<proteinExistence type="predicted"/>
<dbReference type="InterPro" id="IPR002048">
    <property type="entry name" value="EF_hand_dom"/>
</dbReference>
<name>A0AAV7LLZ2_PLEWA</name>
<protein>
    <recommendedName>
        <fullName evidence="2">EF-hand domain-containing protein</fullName>
    </recommendedName>
</protein>
<feature type="compositionally biased region" description="Polar residues" evidence="1">
    <location>
        <begin position="39"/>
        <end position="68"/>
    </location>
</feature>
<feature type="compositionally biased region" description="Acidic residues" evidence="1">
    <location>
        <begin position="9"/>
        <end position="18"/>
    </location>
</feature>
<dbReference type="PROSITE" id="PS50222">
    <property type="entry name" value="EF_HAND_2"/>
    <property type="match status" value="2"/>
</dbReference>
<reference evidence="3" key="1">
    <citation type="journal article" date="2022" name="bioRxiv">
        <title>Sequencing and chromosome-scale assembly of the giantPleurodeles waltlgenome.</title>
        <authorList>
            <person name="Brown T."/>
            <person name="Elewa A."/>
            <person name="Iarovenko S."/>
            <person name="Subramanian E."/>
            <person name="Araus A.J."/>
            <person name="Petzold A."/>
            <person name="Susuki M."/>
            <person name="Suzuki K.-i.T."/>
            <person name="Hayashi T."/>
            <person name="Toyoda A."/>
            <person name="Oliveira C."/>
            <person name="Osipova E."/>
            <person name="Leigh N.D."/>
            <person name="Simon A."/>
            <person name="Yun M.H."/>
        </authorList>
    </citation>
    <scope>NUCLEOTIDE SEQUENCE</scope>
    <source>
        <strain evidence="3">20211129_DDA</strain>
        <tissue evidence="3">Liver</tissue>
    </source>
</reference>
<dbReference type="CDD" id="cd00051">
    <property type="entry name" value="EFh"/>
    <property type="match status" value="1"/>
</dbReference>
<comment type="caution">
    <text evidence="3">The sequence shown here is derived from an EMBL/GenBank/DDBJ whole genome shotgun (WGS) entry which is preliminary data.</text>
</comment>
<dbReference type="PANTHER" id="PTHR24114">
    <property type="entry name" value="LEUCINE RICH REPEAT FAMILY PROTEIN"/>
    <property type="match status" value="1"/>
</dbReference>
<dbReference type="Pfam" id="PF13499">
    <property type="entry name" value="EF-hand_7"/>
    <property type="match status" value="1"/>
</dbReference>
<dbReference type="AlphaFoldDB" id="A0AAV7LLZ2"/>
<organism evidence="3 4">
    <name type="scientific">Pleurodeles waltl</name>
    <name type="common">Iberian ribbed newt</name>
    <dbReference type="NCBI Taxonomy" id="8319"/>
    <lineage>
        <taxon>Eukaryota</taxon>
        <taxon>Metazoa</taxon>
        <taxon>Chordata</taxon>
        <taxon>Craniata</taxon>
        <taxon>Vertebrata</taxon>
        <taxon>Euteleostomi</taxon>
        <taxon>Amphibia</taxon>
        <taxon>Batrachia</taxon>
        <taxon>Caudata</taxon>
        <taxon>Salamandroidea</taxon>
        <taxon>Salamandridae</taxon>
        <taxon>Pleurodelinae</taxon>
        <taxon>Pleurodeles</taxon>
    </lineage>
</organism>
<evidence type="ECO:0000313" key="3">
    <source>
        <dbReference type="EMBL" id="KAJ1092004.1"/>
    </source>
</evidence>
<dbReference type="InterPro" id="IPR032675">
    <property type="entry name" value="LRR_dom_sf"/>
</dbReference>
<evidence type="ECO:0000259" key="2">
    <source>
        <dbReference type="PROSITE" id="PS50222"/>
    </source>
</evidence>
<dbReference type="Gene3D" id="1.10.238.10">
    <property type="entry name" value="EF-hand"/>
    <property type="match status" value="1"/>
</dbReference>
<dbReference type="SMART" id="SM00368">
    <property type="entry name" value="LRR_RI"/>
    <property type="match status" value="8"/>
</dbReference>
<gene>
    <name evidence="3" type="ORF">NDU88_005118</name>
</gene>
<dbReference type="EMBL" id="JANPWB010000015">
    <property type="protein sequence ID" value="KAJ1092004.1"/>
    <property type="molecule type" value="Genomic_DNA"/>
</dbReference>
<dbReference type="Proteomes" id="UP001066276">
    <property type="component" value="Chromosome 11"/>
</dbReference>
<evidence type="ECO:0000256" key="1">
    <source>
        <dbReference type="SAM" id="MobiDB-lite"/>
    </source>
</evidence>
<dbReference type="InterPro" id="IPR011992">
    <property type="entry name" value="EF-hand-dom_pair"/>
</dbReference>
<feature type="domain" description="EF-hand" evidence="2">
    <location>
        <begin position="495"/>
        <end position="526"/>
    </location>
</feature>
<dbReference type="InterPro" id="IPR001611">
    <property type="entry name" value="Leu-rich_rpt"/>
</dbReference>
<feature type="compositionally biased region" description="Acidic residues" evidence="1">
    <location>
        <begin position="93"/>
        <end position="108"/>
    </location>
</feature>
<dbReference type="Pfam" id="PF13516">
    <property type="entry name" value="LRR_6"/>
    <property type="match status" value="7"/>
</dbReference>
<dbReference type="Gene3D" id="3.80.10.10">
    <property type="entry name" value="Ribonuclease Inhibitor"/>
    <property type="match status" value="1"/>
</dbReference>
<evidence type="ECO:0000313" key="4">
    <source>
        <dbReference type="Proteomes" id="UP001066276"/>
    </source>
</evidence>
<dbReference type="InterPro" id="IPR052394">
    <property type="entry name" value="LRR-containing"/>
</dbReference>
<sequence length="526" mass="57586">MLPSVQEAGDAEQGEEEEAHTRLGGIESRPPSRPLASFSRGSVHSSKTVSRSAGTRSTLSAGSTTSKASRAHDAVEETEEEQQRQTTRRSPSEESELVQESEEGWDTDVEIEETKKVYDPTGKEKYLEACQAYGVVPISYFLRHMKDSELIMMHHGLGPQGAKALSLALVTNTFIVKLNLSDNSLEGEGAAAIAEMLKDNCYITEIDLSSNRLGFKGARVLSAMLFENTSLRKLNLSGNGFNDQMASFFAEALMNNQKVESLDLSHNMFGGSAGETLGVAIAENTGMKELNFSWNYLRGKGAIAFAKGLGANIFLQVLDLSYNGFSNEGAAVLGDALKVNNVLEELNISNNRISLEGAISLALGLKENKTLRVLGMARNPMKSEGCFGILKAIQANRESAIEALDFSDITVNKEFEDLYNTVKSIIPNLTVQHGGNTVLFKKDKPKADPLTKLKNHLIEKSLRLVDFFVNVDEDKSTLINRLEFQQGLLKAGIPLSQDELQQLMDSLDKDKNGEIDFSECKRLLSS</sequence>